<dbReference type="Proteomes" id="UP000789739">
    <property type="component" value="Unassembled WGS sequence"/>
</dbReference>
<organism evidence="7 8">
    <name type="scientific">Paraglomus brasilianum</name>
    <dbReference type="NCBI Taxonomy" id="144538"/>
    <lineage>
        <taxon>Eukaryota</taxon>
        <taxon>Fungi</taxon>
        <taxon>Fungi incertae sedis</taxon>
        <taxon>Mucoromycota</taxon>
        <taxon>Glomeromycotina</taxon>
        <taxon>Glomeromycetes</taxon>
        <taxon>Paraglomerales</taxon>
        <taxon>Paraglomeraceae</taxon>
        <taxon>Paraglomus</taxon>
    </lineage>
</organism>
<keyword evidence="3 6" id="KW-0687">Ribonucleoprotein</keyword>
<dbReference type="OrthoDB" id="274765at2759"/>
<gene>
    <name evidence="7" type="ORF">PBRASI_LOCUS1459</name>
</gene>
<protein>
    <recommendedName>
        <fullName evidence="5">Large ribosomal subunit protein uL14m</fullName>
    </recommendedName>
</protein>
<dbReference type="InterPro" id="IPR005745">
    <property type="entry name" value="Ribosomal_uL14_bac-type"/>
</dbReference>
<comment type="caution">
    <text evidence="7">The sequence shown here is derived from an EMBL/GenBank/DDBJ whole genome shotgun (WGS) entry which is preliminary data.</text>
</comment>
<dbReference type="CDD" id="cd00337">
    <property type="entry name" value="Ribosomal_uL14"/>
    <property type="match status" value="1"/>
</dbReference>
<keyword evidence="2 6" id="KW-0689">Ribosomal protein</keyword>
<dbReference type="PROSITE" id="PS00049">
    <property type="entry name" value="RIBOSOMAL_L14"/>
    <property type="match status" value="1"/>
</dbReference>
<dbReference type="PANTHER" id="PTHR11761">
    <property type="entry name" value="50S/60S RIBOSOMAL PROTEIN L14/L23"/>
    <property type="match status" value="1"/>
</dbReference>
<evidence type="ECO:0000256" key="6">
    <source>
        <dbReference type="RuleBase" id="RU003949"/>
    </source>
</evidence>
<dbReference type="GO" id="GO:0006412">
    <property type="term" value="P:translation"/>
    <property type="evidence" value="ECO:0007669"/>
    <property type="project" value="InterPro"/>
</dbReference>
<dbReference type="Pfam" id="PF00238">
    <property type="entry name" value="Ribosomal_L14"/>
    <property type="match status" value="1"/>
</dbReference>
<evidence type="ECO:0000256" key="2">
    <source>
        <dbReference type="ARBA" id="ARBA00022980"/>
    </source>
</evidence>
<keyword evidence="8" id="KW-1185">Reference proteome</keyword>
<dbReference type="FunFam" id="2.40.150.20:FF:000005">
    <property type="entry name" value="50S ribosomal protein L14"/>
    <property type="match status" value="1"/>
</dbReference>
<dbReference type="Gene3D" id="2.40.150.20">
    <property type="entry name" value="Ribosomal protein L14"/>
    <property type="match status" value="1"/>
</dbReference>
<name>A0A9N8Z7G0_9GLOM</name>
<dbReference type="SMART" id="SM01374">
    <property type="entry name" value="Ribosomal_L14"/>
    <property type="match status" value="1"/>
</dbReference>
<comment type="function">
    <text evidence="4">Component of the mitochondrial ribosome (mitoribosome), a dedicated translation machinery responsible for the synthesis of mitochondrial genome-encoded proteins, including at least some of the essential transmembrane subunits of the mitochondrial respiratory chain. The mitoribosomes are attached to the mitochondrial inner membrane and translation products are cotranslationally integrated into the membrane.</text>
</comment>
<dbReference type="EMBL" id="CAJVPI010000094">
    <property type="protein sequence ID" value="CAG8478687.1"/>
    <property type="molecule type" value="Genomic_DNA"/>
</dbReference>
<evidence type="ECO:0000256" key="3">
    <source>
        <dbReference type="ARBA" id="ARBA00023274"/>
    </source>
</evidence>
<evidence type="ECO:0000313" key="8">
    <source>
        <dbReference type="Proteomes" id="UP000789739"/>
    </source>
</evidence>
<dbReference type="GO" id="GO:0005762">
    <property type="term" value="C:mitochondrial large ribosomal subunit"/>
    <property type="evidence" value="ECO:0007669"/>
    <property type="project" value="TreeGrafter"/>
</dbReference>
<comment type="similarity">
    <text evidence="1 6">Belongs to the universal ribosomal protein uL14 family.</text>
</comment>
<sequence length="138" mass="14895">MIQLKTVLNVIDNSGALLAECIRVGHGGRYGRIGDSMTVVIRKARPIPQNVSGPQASSSSLLAAKIAIRKGEVRKALIVRVAKEMRRPDGRYIKFDDNACVLLNNRGEPLGTRVLGVVGAELRGKKWGKIVSLAPKVV</sequence>
<dbReference type="InterPro" id="IPR000218">
    <property type="entry name" value="Ribosomal_uL14"/>
</dbReference>
<dbReference type="GO" id="GO:0070180">
    <property type="term" value="F:large ribosomal subunit rRNA binding"/>
    <property type="evidence" value="ECO:0007669"/>
    <property type="project" value="TreeGrafter"/>
</dbReference>
<dbReference type="NCBIfam" id="TIGR01067">
    <property type="entry name" value="rplN_bact"/>
    <property type="match status" value="1"/>
</dbReference>
<evidence type="ECO:0000256" key="5">
    <source>
        <dbReference type="ARBA" id="ARBA00040118"/>
    </source>
</evidence>
<proteinExistence type="inferred from homology"/>
<dbReference type="SUPFAM" id="SSF50193">
    <property type="entry name" value="Ribosomal protein L14"/>
    <property type="match status" value="1"/>
</dbReference>
<accession>A0A9N8Z7G0</accession>
<dbReference type="GO" id="GO:0003735">
    <property type="term" value="F:structural constituent of ribosome"/>
    <property type="evidence" value="ECO:0007669"/>
    <property type="project" value="InterPro"/>
</dbReference>
<dbReference type="InterPro" id="IPR019972">
    <property type="entry name" value="Ribosomal_uL14_CS"/>
</dbReference>
<dbReference type="AlphaFoldDB" id="A0A9N8Z7G0"/>
<evidence type="ECO:0000313" key="7">
    <source>
        <dbReference type="EMBL" id="CAG8478687.1"/>
    </source>
</evidence>
<dbReference type="PANTHER" id="PTHR11761:SF3">
    <property type="entry name" value="LARGE RIBOSOMAL SUBUNIT PROTEIN UL14M"/>
    <property type="match status" value="1"/>
</dbReference>
<reference evidence="7" key="1">
    <citation type="submission" date="2021-06" db="EMBL/GenBank/DDBJ databases">
        <authorList>
            <person name="Kallberg Y."/>
            <person name="Tangrot J."/>
            <person name="Rosling A."/>
        </authorList>
    </citation>
    <scope>NUCLEOTIDE SEQUENCE</scope>
    <source>
        <strain evidence="7">BR232B</strain>
    </source>
</reference>
<evidence type="ECO:0000256" key="1">
    <source>
        <dbReference type="ARBA" id="ARBA00010745"/>
    </source>
</evidence>
<dbReference type="InterPro" id="IPR036853">
    <property type="entry name" value="Ribosomal_uL14_sf"/>
</dbReference>
<evidence type="ECO:0000256" key="4">
    <source>
        <dbReference type="ARBA" id="ARBA00037226"/>
    </source>
</evidence>
<dbReference type="HAMAP" id="MF_01367">
    <property type="entry name" value="Ribosomal_uL14"/>
    <property type="match status" value="1"/>
</dbReference>